<name>A0A1H9ASH9_9ACTN</name>
<evidence type="ECO:0000256" key="2">
    <source>
        <dbReference type="ARBA" id="ARBA00023125"/>
    </source>
</evidence>
<dbReference type="Gene3D" id="1.10.10.60">
    <property type="entry name" value="Homeodomain-like"/>
    <property type="match status" value="1"/>
</dbReference>
<dbReference type="AlphaFoldDB" id="A0A1H9ASH9"/>
<dbReference type="InterPro" id="IPR050204">
    <property type="entry name" value="AraC_XylS_family_regulators"/>
</dbReference>
<dbReference type="GO" id="GO:0043565">
    <property type="term" value="F:sequence-specific DNA binding"/>
    <property type="evidence" value="ECO:0007669"/>
    <property type="project" value="InterPro"/>
</dbReference>
<dbReference type="Proteomes" id="UP000198504">
    <property type="component" value="Unassembled WGS sequence"/>
</dbReference>
<dbReference type="RefSeq" id="WP_198409908.1">
    <property type="nucleotide sequence ID" value="NZ_FOFA01000001.1"/>
</dbReference>
<evidence type="ECO:0000259" key="4">
    <source>
        <dbReference type="PROSITE" id="PS01124"/>
    </source>
</evidence>
<keyword evidence="6" id="KW-1185">Reference proteome</keyword>
<keyword evidence="3" id="KW-0804">Transcription</keyword>
<evidence type="ECO:0000256" key="3">
    <source>
        <dbReference type="ARBA" id="ARBA00023163"/>
    </source>
</evidence>
<dbReference type="PANTHER" id="PTHR46796">
    <property type="entry name" value="HTH-TYPE TRANSCRIPTIONAL ACTIVATOR RHAS-RELATED"/>
    <property type="match status" value="1"/>
</dbReference>
<reference evidence="6" key="1">
    <citation type="submission" date="2016-10" db="EMBL/GenBank/DDBJ databases">
        <authorList>
            <person name="Varghese N."/>
            <person name="Submissions S."/>
        </authorList>
    </citation>
    <scope>NUCLEOTIDE SEQUENCE [LARGE SCALE GENOMIC DNA]</scope>
    <source>
        <strain evidence="6">CGMCC 4.6856</strain>
    </source>
</reference>
<dbReference type="EMBL" id="FOFA01000001">
    <property type="protein sequence ID" value="SEP79670.1"/>
    <property type="molecule type" value="Genomic_DNA"/>
</dbReference>
<dbReference type="STRING" id="1036181.SAMN05421756_101716"/>
<dbReference type="GO" id="GO:0003700">
    <property type="term" value="F:DNA-binding transcription factor activity"/>
    <property type="evidence" value="ECO:0007669"/>
    <property type="project" value="InterPro"/>
</dbReference>
<accession>A0A1H9ASH9</accession>
<dbReference type="SMART" id="SM00342">
    <property type="entry name" value="HTH_ARAC"/>
    <property type="match status" value="1"/>
</dbReference>
<organism evidence="5 6">
    <name type="scientific">Microlunatus flavus</name>
    <dbReference type="NCBI Taxonomy" id="1036181"/>
    <lineage>
        <taxon>Bacteria</taxon>
        <taxon>Bacillati</taxon>
        <taxon>Actinomycetota</taxon>
        <taxon>Actinomycetes</taxon>
        <taxon>Propionibacteriales</taxon>
        <taxon>Propionibacteriaceae</taxon>
        <taxon>Microlunatus</taxon>
    </lineage>
</organism>
<dbReference type="Pfam" id="PF12833">
    <property type="entry name" value="HTH_18"/>
    <property type="match status" value="1"/>
</dbReference>
<sequence length="292" mass="31692">MPDVADEPAPAPAYVHADLLPGVVASTVGYASVESEERLHRGVPSPWLTVILSLDGPIAWSEDLDGIGTGAERRESVLVSALHTRATAVRLPRRQAGLQLAVHPLEARRLLGASPAELASRGVTGPDVLGAPAEALRQRLVETASWPERFALLQTFLRGRLESAPRSTLVRPELAEAWRWLLRSDGRRRLDGLATHVALSPRHLTTLFAREVGLPPKRVARLVRFDATARSLTRATAAGRRTDLAALAAARGYADQSHLDREFRDHLGTSPTAWLAEEHRNIQAGGHRNGEG</sequence>
<dbReference type="InterPro" id="IPR018060">
    <property type="entry name" value="HTH_AraC"/>
</dbReference>
<dbReference type="PROSITE" id="PS01124">
    <property type="entry name" value="HTH_ARAC_FAMILY_2"/>
    <property type="match status" value="1"/>
</dbReference>
<keyword evidence="2 5" id="KW-0238">DNA-binding</keyword>
<evidence type="ECO:0000313" key="6">
    <source>
        <dbReference type="Proteomes" id="UP000198504"/>
    </source>
</evidence>
<evidence type="ECO:0000256" key="1">
    <source>
        <dbReference type="ARBA" id="ARBA00023015"/>
    </source>
</evidence>
<gene>
    <name evidence="5" type="ORF">SAMN05421756_101716</name>
</gene>
<dbReference type="PANTHER" id="PTHR46796:SF15">
    <property type="entry name" value="BLL1074 PROTEIN"/>
    <property type="match status" value="1"/>
</dbReference>
<proteinExistence type="predicted"/>
<feature type="domain" description="HTH araC/xylS-type" evidence="4">
    <location>
        <begin position="189"/>
        <end position="277"/>
    </location>
</feature>
<protein>
    <submittedName>
        <fullName evidence="5">AraC-type DNA-binding protein</fullName>
    </submittedName>
</protein>
<keyword evidence="1" id="KW-0805">Transcription regulation</keyword>
<evidence type="ECO:0000313" key="5">
    <source>
        <dbReference type="EMBL" id="SEP79670.1"/>
    </source>
</evidence>